<name>K0UWF2_MYCVA</name>
<evidence type="ECO:0000256" key="1">
    <source>
        <dbReference type="SAM" id="MobiDB-lite"/>
    </source>
</evidence>
<dbReference type="PATRIC" id="fig|1194972.3.peg.4051"/>
<organism evidence="3 4">
    <name type="scientific">Mycolicibacterium vaccae ATCC 25954</name>
    <dbReference type="NCBI Taxonomy" id="1194972"/>
    <lineage>
        <taxon>Bacteria</taxon>
        <taxon>Bacillati</taxon>
        <taxon>Actinomycetota</taxon>
        <taxon>Actinomycetes</taxon>
        <taxon>Mycobacteriales</taxon>
        <taxon>Mycobacteriaceae</taxon>
        <taxon>Mycolicibacterium</taxon>
    </lineage>
</organism>
<feature type="compositionally biased region" description="Low complexity" evidence="1">
    <location>
        <begin position="163"/>
        <end position="190"/>
    </location>
</feature>
<feature type="region of interest" description="Disordered" evidence="1">
    <location>
        <begin position="27"/>
        <end position="205"/>
    </location>
</feature>
<dbReference type="EMBL" id="ALQA01000050">
    <property type="protein sequence ID" value="EJZ06923.1"/>
    <property type="molecule type" value="Genomic_DNA"/>
</dbReference>
<accession>K0UWF2</accession>
<comment type="caution">
    <text evidence="3">The sequence shown here is derived from an EMBL/GenBank/DDBJ whole genome shotgun (WGS) entry which is preliminary data.</text>
</comment>
<dbReference type="InterPro" id="IPR039564">
    <property type="entry name" value="Peptidase_C39-like"/>
</dbReference>
<reference evidence="3 4" key="1">
    <citation type="journal article" date="2012" name="J. Bacteriol.">
        <title>Complete Genome Sequence of Mycobacterium vaccae Type Strain ATCC 25954.</title>
        <authorList>
            <person name="Ho Y.S."/>
            <person name="Adroub S.A."/>
            <person name="Abadi M."/>
            <person name="Al Alwan B."/>
            <person name="Alkhateeb R."/>
            <person name="Gao G."/>
            <person name="Ragab A."/>
            <person name="Ali S."/>
            <person name="van Soolingen D."/>
            <person name="Bitter W."/>
            <person name="Pain A."/>
            <person name="Abdallah A.M."/>
        </authorList>
    </citation>
    <scope>NUCLEOTIDE SEQUENCE [LARGE SCALE GENOMIC DNA]</scope>
    <source>
        <strain evidence="3 4">ATCC 25954</strain>
    </source>
</reference>
<gene>
    <name evidence="3" type="ORF">MVAC_20343</name>
</gene>
<feature type="compositionally biased region" description="Low complexity" evidence="1">
    <location>
        <begin position="29"/>
        <end position="45"/>
    </location>
</feature>
<dbReference type="eggNOG" id="COG3271">
    <property type="taxonomic scope" value="Bacteria"/>
</dbReference>
<feature type="domain" description="Peptidase C39-like" evidence="2">
    <location>
        <begin position="289"/>
        <end position="438"/>
    </location>
</feature>
<dbReference type="AlphaFoldDB" id="K0UWF2"/>
<dbReference type="Proteomes" id="UP000006072">
    <property type="component" value="Unassembled WGS sequence"/>
</dbReference>
<proteinExistence type="predicted"/>
<dbReference type="HOGENOM" id="CLU_518585_0_0_11"/>
<keyword evidence="4" id="KW-1185">Reference proteome</keyword>
<dbReference type="RefSeq" id="WP_003930046.1">
    <property type="nucleotide sequence ID" value="NZ_JH814688.1"/>
</dbReference>
<sequence length="525" mass="54569">MESSKLVAPLGAGILALGVGLLAVGGSGVAAASPDGSSSSSASDGSDSRDRDSAASRDRGSAGSGSRDRASSERERERASSSTSAREPATGSGRHESAKPSGKGDPPSGKGDDNDDRTGGESASAGDADENVQSSDGRPSVRPRSTGVEPGTDATPLDAGAAVVASTEEPPTPEAVAAAPVADGGVAPAPESAPTLRPRTLVPATAAPAEWDRRALVRTRVTEGERISVPLAMPSRPTSPSAPSSPMSSGTLLGALGLLRRDLENRNLEDVALSDIYGDPDRLSQYWARQSSDNCLLMATAMVIGQITGKMPTELQIVWEAMRTQSQYPVNGEYPLLYKGLRTSKWSKNGDMMKMLAQHGISSVWGNSTTEDEALEALKDALSTPGTGIIAAVFSPSIYQSIFTGTVVKPPTGQGSNHGITIIGYDAAKDVVIVNDSAAEWVLPGATGPLGQRMEVPREVFMAAWKAGSFARIVTTGYTGRPADRPAWLNLTPRRLASSLNLAVAEPVIDDAGYEHRLASRERGR</sequence>
<evidence type="ECO:0000313" key="3">
    <source>
        <dbReference type="EMBL" id="EJZ06923.1"/>
    </source>
</evidence>
<feature type="compositionally biased region" description="Basic and acidic residues" evidence="1">
    <location>
        <begin position="110"/>
        <end position="119"/>
    </location>
</feature>
<evidence type="ECO:0000313" key="4">
    <source>
        <dbReference type="Proteomes" id="UP000006072"/>
    </source>
</evidence>
<feature type="compositionally biased region" description="Basic and acidic residues" evidence="1">
    <location>
        <begin position="46"/>
        <end position="79"/>
    </location>
</feature>
<dbReference type="Pfam" id="PF13529">
    <property type="entry name" value="Peptidase_C39_2"/>
    <property type="match status" value="1"/>
</dbReference>
<feature type="compositionally biased region" description="Low complexity" evidence="1">
    <location>
        <begin position="80"/>
        <end position="89"/>
    </location>
</feature>
<protein>
    <recommendedName>
        <fullName evidence="2">Peptidase C39-like domain-containing protein</fullName>
    </recommendedName>
</protein>
<feature type="compositionally biased region" description="Low complexity" evidence="1">
    <location>
        <begin position="99"/>
        <end position="109"/>
    </location>
</feature>
<evidence type="ECO:0000259" key="2">
    <source>
        <dbReference type="Pfam" id="PF13529"/>
    </source>
</evidence>